<dbReference type="Gene3D" id="3.40.50.2000">
    <property type="entry name" value="Glycogen Phosphorylase B"/>
    <property type="match status" value="2"/>
</dbReference>
<accession>A0A413QDS9</accession>
<feature type="domain" description="Glycosyl transferase family 1" evidence="1">
    <location>
        <begin position="170"/>
        <end position="324"/>
    </location>
</feature>
<evidence type="ECO:0000313" key="3">
    <source>
        <dbReference type="Proteomes" id="UP000284962"/>
    </source>
</evidence>
<dbReference type="PANTHER" id="PTHR12526">
    <property type="entry name" value="GLYCOSYLTRANSFERASE"/>
    <property type="match status" value="1"/>
</dbReference>
<evidence type="ECO:0000259" key="1">
    <source>
        <dbReference type="Pfam" id="PF00534"/>
    </source>
</evidence>
<comment type="caution">
    <text evidence="2">The sequence shown here is derived from an EMBL/GenBank/DDBJ whole genome shotgun (WGS) entry which is preliminary data.</text>
</comment>
<reference evidence="2 3" key="1">
    <citation type="submission" date="2018-08" db="EMBL/GenBank/DDBJ databases">
        <title>A genome reference for cultivated species of the human gut microbiota.</title>
        <authorList>
            <person name="Zou Y."/>
            <person name="Xue W."/>
            <person name="Luo G."/>
        </authorList>
    </citation>
    <scope>NUCLEOTIDE SEQUENCE [LARGE SCALE GENOMIC DNA]</scope>
    <source>
        <strain evidence="2 3">AM46-16</strain>
    </source>
</reference>
<keyword evidence="2" id="KW-0808">Transferase</keyword>
<evidence type="ECO:0000313" key="2">
    <source>
        <dbReference type="EMBL" id="RGZ96826.1"/>
    </source>
</evidence>
<proteinExistence type="predicted"/>
<organism evidence="2 3">
    <name type="scientific">Dorea formicigenerans</name>
    <dbReference type="NCBI Taxonomy" id="39486"/>
    <lineage>
        <taxon>Bacteria</taxon>
        <taxon>Bacillati</taxon>
        <taxon>Bacillota</taxon>
        <taxon>Clostridia</taxon>
        <taxon>Lachnospirales</taxon>
        <taxon>Lachnospiraceae</taxon>
        <taxon>Dorea</taxon>
    </lineage>
</organism>
<dbReference type="CDD" id="cd03801">
    <property type="entry name" value="GT4_PimA-like"/>
    <property type="match status" value="1"/>
</dbReference>
<dbReference type="AlphaFoldDB" id="A0A413QDS9"/>
<dbReference type="InterPro" id="IPR001296">
    <property type="entry name" value="Glyco_trans_1"/>
</dbReference>
<dbReference type="Proteomes" id="UP000284962">
    <property type="component" value="Unassembled WGS sequence"/>
</dbReference>
<protein>
    <submittedName>
        <fullName evidence="2">Glycosyltransferase</fullName>
    </submittedName>
</protein>
<sequence length="349" mass="39268">MKVVLLAPTPPPYGGIAGWTKRMLKANLKHGWNVAVVDEKVTGNRDAYDGSKKNLVDETKRCFRIWNDLRKALKDKEAVVVQACIPAGTTSMLREIISAMIVKIYKKKFVVHFRCTLPNMVKTKAALKVFNTLVKLSDCVFVLNSASVEFLKKSNPGKKYELIPNFIEVDEIKNRNIYNEKFEKITYVGGVIEEKGCDMIASVAKKFPEKSFRLVGNVDMNTDDFPSNVVLLGEQSKAFVQKELDETDAFIFLTRFSGEGFSNALAEAMSHSLPCIVSNWAANADMIENKGGIVLENYKVKDVVNAINVMEDKEVRKKMGEWNYQKILLAYSDSVVTNMYVDAYEKIIG</sequence>
<dbReference type="EMBL" id="QSEW01000029">
    <property type="protein sequence ID" value="RGZ96826.1"/>
    <property type="molecule type" value="Genomic_DNA"/>
</dbReference>
<dbReference type="SUPFAM" id="SSF53756">
    <property type="entry name" value="UDP-Glycosyltransferase/glycogen phosphorylase"/>
    <property type="match status" value="1"/>
</dbReference>
<gene>
    <name evidence="2" type="ORF">DW957_15120</name>
</gene>
<dbReference type="GO" id="GO:0016757">
    <property type="term" value="F:glycosyltransferase activity"/>
    <property type="evidence" value="ECO:0007669"/>
    <property type="project" value="InterPro"/>
</dbReference>
<name>A0A413QDS9_9FIRM</name>
<dbReference type="PANTHER" id="PTHR12526:SF630">
    <property type="entry name" value="GLYCOSYLTRANSFERASE"/>
    <property type="match status" value="1"/>
</dbReference>
<dbReference type="Pfam" id="PF00534">
    <property type="entry name" value="Glycos_transf_1"/>
    <property type="match status" value="1"/>
</dbReference>